<feature type="coiled-coil region" evidence="1">
    <location>
        <begin position="476"/>
        <end position="517"/>
    </location>
</feature>
<reference evidence="3 4" key="1">
    <citation type="submission" date="2019-10" db="EMBL/GenBank/DDBJ databases">
        <title>Whole genome shotgun sequence of Acrocarpospora corrugata NBRC 13972.</title>
        <authorList>
            <person name="Ichikawa N."/>
            <person name="Kimura A."/>
            <person name="Kitahashi Y."/>
            <person name="Komaki H."/>
            <person name="Oguchi A."/>
        </authorList>
    </citation>
    <scope>NUCLEOTIDE SEQUENCE [LARGE SCALE GENOMIC DNA]</scope>
    <source>
        <strain evidence="3 4">NBRC 13972</strain>
    </source>
</reference>
<protein>
    <recommendedName>
        <fullName evidence="2">Glycosyltransferase 2-like domain-containing protein</fullName>
    </recommendedName>
</protein>
<evidence type="ECO:0000259" key="2">
    <source>
        <dbReference type="Pfam" id="PF00535"/>
    </source>
</evidence>
<dbReference type="Proteomes" id="UP000334990">
    <property type="component" value="Unassembled WGS sequence"/>
</dbReference>
<organism evidence="3 4">
    <name type="scientific">Acrocarpospora corrugata</name>
    <dbReference type="NCBI Taxonomy" id="35763"/>
    <lineage>
        <taxon>Bacteria</taxon>
        <taxon>Bacillati</taxon>
        <taxon>Actinomycetota</taxon>
        <taxon>Actinomycetes</taxon>
        <taxon>Streptosporangiales</taxon>
        <taxon>Streptosporangiaceae</taxon>
        <taxon>Acrocarpospora</taxon>
    </lineage>
</organism>
<dbReference type="Pfam" id="PF00535">
    <property type="entry name" value="Glycos_transf_2"/>
    <property type="match status" value="1"/>
</dbReference>
<dbReference type="InterPro" id="IPR001173">
    <property type="entry name" value="Glyco_trans_2-like"/>
</dbReference>
<proteinExistence type="predicted"/>
<dbReference type="PANTHER" id="PTHR43646:SF3">
    <property type="entry name" value="SLR1566 PROTEIN"/>
    <property type="match status" value="1"/>
</dbReference>
<dbReference type="CDD" id="cd00761">
    <property type="entry name" value="Glyco_tranf_GTA_type"/>
    <property type="match status" value="1"/>
</dbReference>
<sequence length="565" mass="62843">MRPRLRRNDFGALTPPELGGWRPSLRVSVVIPAYGGQDQLDLTLAALAAQTYPAQLLDVVVVDDGGPNPILPPSLAPARTRIVSSAPGGWGRAWACQTGYDTADGDVILTMDADLVPHRHHVEAHARWHHLADYLVVTGWPEFTDISAGLPSPVDVYTRVRADETETLFTADPDQSHQWLQDIVDRHDGLRAAPSSVLYRAHVGGTASVPAALLRAAGGMDTELVLGEDTELGYRLTQAGAVFVPERAARCWHLGQTTAMRRLDEVRAFNAPFIANRIPYRRWLRTDPGRQWRVPYVEVSVDARGARHQDVRATVDSALASTLPDVRVAVRAPWRALTGERRRPLDEPLLDLRLLEAGYREDGRVRLVEDEPATAAPAPFRFSCPPGWSVGPETLDRLIKHAELHESGVLNLALEERDGEVLAARLERTSAVARARHLADRGEDPDDVIAKLFDVTWHDGPEFGLLAPGVAYPRLLGNRNRAAAQWRERAENAERNVTKLKARVDEVRTENLRLRRAAGKGERDAVRWQTKAEEWRVTATRLGRRPTLRGRAARVLRRLTFRGRA</sequence>
<dbReference type="Gene3D" id="3.90.550.10">
    <property type="entry name" value="Spore Coat Polysaccharide Biosynthesis Protein SpsA, Chain A"/>
    <property type="match status" value="1"/>
</dbReference>
<dbReference type="PANTHER" id="PTHR43646">
    <property type="entry name" value="GLYCOSYLTRANSFERASE"/>
    <property type="match status" value="1"/>
</dbReference>
<keyword evidence="1" id="KW-0175">Coiled coil</keyword>
<dbReference type="OrthoDB" id="5168148at2"/>
<name>A0A5M3W3C6_9ACTN</name>
<keyword evidence="4" id="KW-1185">Reference proteome</keyword>
<dbReference type="SUPFAM" id="SSF53448">
    <property type="entry name" value="Nucleotide-diphospho-sugar transferases"/>
    <property type="match status" value="1"/>
</dbReference>
<comment type="caution">
    <text evidence="3">The sequence shown here is derived from an EMBL/GenBank/DDBJ whole genome shotgun (WGS) entry which is preliminary data.</text>
</comment>
<evidence type="ECO:0000256" key="1">
    <source>
        <dbReference type="SAM" id="Coils"/>
    </source>
</evidence>
<feature type="domain" description="Glycosyltransferase 2-like" evidence="2">
    <location>
        <begin position="28"/>
        <end position="153"/>
    </location>
</feature>
<evidence type="ECO:0000313" key="3">
    <source>
        <dbReference type="EMBL" id="GES02532.1"/>
    </source>
</evidence>
<dbReference type="EMBL" id="BLAD01000059">
    <property type="protein sequence ID" value="GES02532.1"/>
    <property type="molecule type" value="Genomic_DNA"/>
</dbReference>
<dbReference type="AlphaFoldDB" id="A0A5M3W3C6"/>
<dbReference type="InterPro" id="IPR029044">
    <property type="entry name" value="Nucleotide-diphossugar_trans"/>
</dbReference>
<evidence type="ECO:0000313" key="4">
    <source>
        <dbReference type="Proteomes" id="UP000334990"/>
    </source>
</evidence>
<accession>A0A5M3W3C6</accession>
<dbReference type="RefSeq" id="WP_155338754.1">
    <property type="nucleotide sequence ID" value="NZ_BAAABN010000077.1"/>
</dbReference>
<gene>
    <name evidence="3" type="ORF">Acor_45980</name>
</gene>